<dbReference type="AlphaFoldDB" id="A0A445DRD4"/>
<dbReference type="Proteomes" id="UP000289738">
    <property type="component" value="Chromosome A03"/>
</dbReference>
<name>A0A445DRD4_ARAHY</name>
<dbReference type="PANTHER" id="PTHR33018:SF31">
    <property type="entry name" value="TRANSPOSASE, PTTA_EN_SPM, PLANT"/>
    <property type="match status" value="1"/>
</dbReference>
<feature type="coiled-coil region" evidence="1">
    <location>
        <begin position="356"/>
        <end position="383"/>
    </location>
</feature>
<evidence type="ECO:0000313" key="3">
    <source>
        <dbReference type="EMBL" id="RYR65755.1"/>
    </source>
</evidence>
<evidence type="ECO:0008006" key="5">
    <source>
        <dbReference type="Google" id="ProtNLM"/>
    </source>
</evidence>
<gene>
    <name evidence="3" type="ORF">Ahy_A03g011680</name>
</gene>
<dbReference type="InterPro" id="IPR004252">
    <property type="entry name" value="Probable_transposase_24"/>
</dbReference>
<reference evidence="3 4" key="1">
    <citation type="submission" date="2019-01" db="EMBL/GenBank/DDBJ databases">
        <title>Sequencing of cultivated peanut Arachis hypogaea provides insights into genome evolution and oil improvement.</title>
        <authorList>
            <person name="Chen X."/>
        </authorList>
    </citation>
    <scope>NUCLEOTIDE SEQUENCE [LARGE SCALE GENOMIC DNA]</scope>
    <source>
        <strain evidence="4">cv. Fuhuasheng</strain>
        <tissue evidence="3">Leaves</tissue>
    </source>
</reference>
<feature type="region of interest" description="Disordered" evidence="2">
    <location>
        <begin position="408"/>
        <end position="429"/>
    </location>
</feature>
<feature type="compositionally biased region" description="Polar residues" evidence="2">
    <location>
        <begin position="75"/>
        <end position="89"/>
    </location>
</feature>
<evidence type="ECO:0000256" key="2">
    <source>
        <dbReference type="SAM" id="MobiDB-lite"/>
    </source>
</evidence>
<dbReference type="PANTHER" id="PTHR33018">
    <property type="entry name" value="OS10G0338966 PROTEIN-RELATED"/>
    <property type="match status" value="1"/>
</dbReference>
<keyword evidence="4" id="KW-1185">Reference proteome</keyword>
<dbReference type="Pfam" id="PF03004">
    <property type="entry name" value="Transposase_24"/>
    <property type="match status" value="1"/>
</dbReference>
<feature type="region of interest" description="Disordered" evidence="2">
    <location>
        <begin position="1"/>
        <end position="99"/>
    </location>
</feature>
<sequence>MPRKPRYNIIREPPKDARINDGTEETTVGTTTRGAQTSREETRDRVPPISSSANRAPVTRMNEPFRASRIDHRNAQSSTADDLQTPTDNTETRHRAEVADHELADEDYDLEADEVPSFHDHIDDLFAAQEVEGQHNNKKAKDTDSWEVTVIAGLLSGFIGNLGADYSQFPIYLESWKLVSKAKRDHAYNMLKRVFYYEDDAGGKIKRDILKMIGKNWKDSRHHLFHRCYKQIRTYEENLRHHPKGIDKNDWKKFIDYRLNEETQKKCEQNTLNRSKQVYTHTGGSKTLARKKDEVEAISNVERQDGSSKQLSQNDSLAQVLEKEHPGRVRALGAGPCPTQIFGNAAGIPSGSAESNAEDKRMIAELTAKLEEERAKRQSIHKVLGYVIQQLGGNLPVEIAEELAFVGGTPDSSCVGPSSSGNHDPQQKL</sequence>
<keyword evidence="1" id="KW-0175">Coiled coil</keyword>
<protein>
    <recommendedName>
        <fullName evidence="5">Transposase, Ptta/En/Spm, plant</fullName>
    </recommendedName>
</protein>
<evidence type="ECO:0000313" key="4">
    <source>
        <dbReference type="Proteomes" id="UP000289738"/>
    </source>
</evidence>
<comment type="caution">
    <text evidence="3">The sequence shown here is derived from an EMBL/GenBank/DDBJ whole genome shotgun (WGS) entry which is preliminary data.</text>
</comment>
<organism evidence="3 4">
    <name type="scientific">Arachis hypogaea</name>
    <name type="common">Peanut</name>
    <dbReference type="NCBI Taxonomy" id="3818"/>
    <lineage>
        <taxon>Eukaryota</taxon>
        <taxon>Viridiplantae</taxon>
        <taxon>Streptophyta</taxon>
        <taxon>Embryophyta</taxon>
        <taxon>Tracheophyta</taxon>
        <taxon>Spermatophyta</taxon>
        <taxon>Magnoliopsida</taxon>
        <taxon>eudicotyledons</taxon>
        <taxon>Gunneridae</taxon>
        <taxon>Pentapetalae</taxon>
        <taxon>rosids</taxon>
        <taxon>fabids</taxon>
        <taxon>Fabales</taxon>
        <taxon>Fabaceae</taxon>
        <taxon>Papilionoideae</taxon>
        <taxon>50 kb inversion clade</taxon>
        <taxon>dalbergioids sensu lato</taxon>
        <taxon>Dalbergieae</taxon>
        <taxon>Pterocarpus clade</taxon>
        <taxon>Arachis</taxon>
    </lineage>
</organism>
<feature type="compositionally biased region" description="Basic and acidic residues" evidence="2">
    <location>
        <begin position="12"/>
        <end position="21"/>
    </location>
</feature>
<feature type="compositionally biased region" description="Polar residues" evidence="2">
    <location>
        <begin position="410"/>
        <end position="429"/>
    </location>
</feature>
<dbReference type="EMBL" id="SDMP01000003">
    <property type="protein sequence ID" value="RYR65755.1"/>
    <property type="molecule type" value="Genomic_DNA"/>
</dbReference>
<proteinExistence type="predicted"/>
<feature type="compositionally biased region" description="Basic and acidic residues" evidence="2">
    <location>
        <begin position="90"/>
        <end position="99"/>
    </location>
</feature>
<accession>A0A445DRD4</accession>
<evidence type="ECO:0000256" key="1">
    <source>
        <dbReference type="SAM" id="Coils"/>
    </source>
</evidence>